<organism evidence="15 16">
    <name type="scientific">Acetobacter tropicalis</name>
    <dbReference type="NCBI Taxonomy" id="104102"/>
    <lineage>
        <taxon>Bacteria</taxon>
        <taxon>Pseudomonadati</taxon>
        <taxon>Pseudomonadota</taxon>
        <taxon>Alphaproteobacteria</taxon>
        <taxon>Acetobacterales</taxon>
        <taxon>Acetobacteraceae</taxon>
        <taxon>Acetobacter</taxon>
    </lineage>
</organism>
<dbReference type="Gene3D" id="3.40.1770.10">
    <property type="entry name" value="Urocanase superfamily"/>
    <property type="match status" value="1"/>
</dbReference>
<dbReference type="RefSeq" id="WP_061487607.1">
    <property type="nucleotide sequence ID" value="NZ_LHZT01000105.1"/>
</dbReference>
<accession>A0A149U1S8</accession>
<feature type="binding site" evidence="10">
    <location>
        <begin position="280"/>
        <end position="281"/>
    </location>
    <ligand>
        <name>NAD(+)</name>
        <dbReference type="ChEBI" id="CHEBI:57540"/>
    </ligand>
</feature>
<feature type="binding site" evidence="10">
    <location>
        <begin position="59"/>
        <end position="60"/>
    </location>
    <ligand>
        <name>NAD(+)</name>
        <dbReference type="ChEBI" id="CHEBI:57540"/>
    </ligand>
</feature>
<dbReference type="InterPro" id="IPR035085">
    <property type="entry name" value="Urocanase_Rossmann-like"/>
</dbReference>
<dbReference type="PANTHER" id="PTHR12216">
    <property type="entry name" value="UROCANATE HYDRATASE"/>
    <property type="match status" value="1"/>
</dbReference>
<dbReference type="InterPro" id="IPR038364">
    <property type="entry name" value="Urocanase_central_sf"/>
</dbReference>
<evidence type="ECO:0000256" key="1">
    <source>
        <dbReference type="ARBA" id="ARBA00004794"/>
    </source>
</evidence>
<evidence type="ECO:0000313" key="15">
    <source>
        <dbReference type="EMBL" id="KXV59425.1"/>
    </source>
</evidence>
<evidence type="ECO:0000256" key="11">
    <source>
        <dbReference type="SAM" id="MobiDB-lite"/>
    </source>
</evidence>
<comment type="cofactor">
    <cofactor evidence="10">
        <name>NAD(+)</name>
        <dbReference type="ChEBI" id="CHEBI:57540"/>
    </cofactor>
    <text evidence="10">Binds 1 NAD(+) per subunit.</text>
</comment>
<keyword evidence="4 10" id="KW-0369">Histidine metabolism</keyword>
<dbReference type="PIRSF" id="PIRSF001423">
    <property type="entry name" value="Urocanate_hydrat"/>
    <property type="match status" value="1"/>
</dbReference>
<dbReference type="PROSITE" id="PS01233">
    <property type="entry name" value="UROCANASE"/>
    <property type="match status" value="1"/>
</dbReference>
<comment type="subcellular location">
    <subcellularLocation>
        <location evidence="10">Cytoplasm</location>
    </subcellularLocation>
</comment>
<dbReference type="OrthoDB" id="9764874at2"/>
<dbReference type="InterPro" id="IPR035400">
    <property type="entry name" value="Urocanase_N"/>
</dbReference>
<dbReference type="InterPro" id="IPR036190">
    <property type="entry name" value="Urocanase_sf"/>
</dbReference>
<feature type="binding site" evidence="10">
    <location>
        <begin position="270"/>
        <end position="274"/>
    </location>
    <ligand>
        <name>NAD(+)</name>
        <dbReference type="ChEBI" id="CHEBI:57540"/>
    </ligand>
</feature>
<dbReference type="GO" id="GO:0019556">
    <property type="term" value="P:L-histidine catabolic process to glutamate and formamide"/>
    <property type="evidence" value="ECO:0007669"/>
    <property type="project" value="UniProtKB-UniPathway"/>
</dbReference>
<dbReference type="GO" id="GO:0019557">
    <property type="term" value="P:L-histidine catabolic process to glutamate and formate"/>
    <property type="evidence" value="ECO:0007669"/>
    <property type="project" value="UniProtKB-UniPathway"/>
</dbReference>
<dbReference type="InterPro" id="IPR023636">
    <property type="entry name" value="Urocanase_CS"/>
</dbReference>
<feature type="binding site" evidence="10">
    <location>
        <position position="208"/>
    </location>
    <ligand>
        <name>NAD(+)</name>
        <dbReference type="ChEBI" id="CHEBI:57540"/>
    </ligand>
</feature>
<dbReference type="EMBL" id="LHZT01000105">
    <property type="protein sequence ID" value="KXV59425.1"/>
    <property type="molecule type" value="Genomic_DNA"/>
</dbReference>
<comment type="pathway">
    <text evidence="1 10">Amino-acid degradation; L-histidine degradation into L-glutamate; N-formimidoyl-L-glutamate from L-histidine: step 2/3.</text>
</comment>
<dbReference type="Pfam" id="PF17391">
    <property type="entry name" value="Urocanase_N"/>
    <property type="match status" value="1"/>
</dbReference>
<dbReference type="Proteomes" id="UP000075411">
    <property type="component" value="Unassembled WGS sequence"/>
</dbReference>
<feature type="binding site" evidence="10">
    <location>
        <position position="329"/>
    </location>
    <ligand>
        <name>NAD(+)</name>
        <dbReference type="ChEBI" id="CHEBI:57540"/>
    </ligand>
</feature>
<dbReference type="PATRIC" id="fig|104102.12.peg.1694"/>
<keyword evidence="5 10" id="KW-0520">NAD</keyword>
<dbReference type="InterPro" id="IPR035401">
    <property type="entry name" value="Urocanase_C"/>
</dbReference>
<evidence type="ECO:0000256" key="5">
    <source>
        <dbReference type="ARBA" id="ARBA00023027"/>
    </source>
</evidence>
<feature type="region of interest" description="Disordered" evidence="11">
    <location>
        <begin position="451"/>
        <end position="470"/>
    </location>
</feature>
<feature type="region of interest" description="Disordered" evidence="11">
    <location>
        <begin position="1"/>
        <end position="26"/>
    </location>
</feature>
<dbReference type="NCBIfam" id="TIGR01228">
    <property type="entry name" value="hutU"/>
    <property type="match status" value="1"/>
</dbReference>
<evidence type="ECO:0000256" key="2">
    <source>
        <dbReference type="ARBA" id="ARBA00007578"/>
    </source>
</evidence>
<sequence>MSDTSAVSNDRLANDRVIRSPKGAEKTAKSWQTEAALRMLMNNLDPEVAERPSELVVYGGIGRAARNWACYDQIVASLRDLEDDQTLLVQSGKPVGVFRTHSDAPRVLIANSNIVPHWANWDKFNELDRMGLMMYGQMTAGSWIYIGSQGIVQGTYETFVEMGRQYYGGSLKGRWILTGGLGGMSGAQPLAAVMAGASMLAVECEPGRIQKRLDTGYLDRRVDTLDEALELINAACERGEAISVGLLGNAADIFPELVRRGIRPDAVTDQTSAHDPRNGYLPKGWTLEEAERKRQTDPAAVEKAARLSMQDHVAAMVAFHRMGIPTFDYGNNIRQMAFEEGLEDAFAFPGFVPAYIRPLFCRGIGPFRWAALSGDPEDIYKTDQKVKELLPDDVHLHNWMDMAREKIQFQGLPSRICWVGLGDRHRLGLAFNEMVANGELKGPIVIGRDHLDSGSVASPNRETEAMRDGSDTVSDWPLLNALLNTASGATWVSLHHGGGVGMGFSQHAGMVIVADGTSEAARRLERVLWNDPATGVMRHADAGYDIAVACAHEKSLNLPMIKPGA</sequence>
<evidence type="ECO:0000259" key="14">
    <source>
        <dbReference type="Pfam" id="PF17392"/>
    </source>
</evidence>
<evidence type="ECO:0000256" key="7">
    <source>
        <dbReference type="ARBA" id="ARBA00031640"/>
    </source>
</evidence>
<dbReference type="InterPro" id="IPR055351">
    <property type="entry name" value="Urocanase"/>
</dbReference>
<feature type="binding site" evidence="10">
    <location>
        <begin position="249"/>
        <end position="250"/>
    </location>
    <ligand>
        <name>NAD(+)</name>
        <dbReference type="ChEBI" id="CHEBI:57540"/>
    </ligand>
</feature>
<dbReference type="EC" id="4.2.1.49" evidence="3 10"/>
<gene>
    <name evidence="10" type="primary">hutU</name>
    <name evidence="15" type="ORF">AD947_04110</name>
</gene>
<feature type="compositionally biased region" description="Basic and acidic residues" evidence="11">
    <location>
        <begin position="12"/>
        <end position="26"/>
    </location>
</feature>
<dbReference type="Pfam" id="PF17392">
    <property type="entry name" value="Urocanase_C"/>
    <property type="match status" value="1"/>
</dbReference>
<comment type="similarity">
    <text evidence="2 10">Belongs to the urocanase family.</text>
</comment>
<dbReference type="SUPFAM" id="SSF111326">
    <property type="entry name" value="Urocanase"/>
    <property type="match status" value="1"/>
</dbReference>
<dbReference type="HAMAP" id="MF_00577">
    <property type="entry name" value="HutU"/>
    <property type="match status" value="1"/>
</dbReference>
<feature type="binding site" evidence="10">
    <location>
        <position position="137"/>
    </location>
    <ligand>
        <name>NAD(+)</name>
        <dbReference type="ChEBI" id="CHEBI:57540"/>
    </ligand>
</feature>
<comment type="function">
    <text evidence="9 10">Catalyzes the conversion of urocanate to 4-imidazolone-5-propionate.</text>
</comment>
<feature type="domain" description="Urocanase Rossmann-like" evidence="12">
    <location>
        <begin position="147"/>
        <end position="355"/>
    </location>
</feature>
<evidence type="ECO:0000256" key="6">
    <source>
        <dbReference type="ARBA" id="ARBA00023239"/>
    </source>
</evidence>
<comment type="catalytic activity">
    <reaction evidence="8 10">
        <text>4-imidazolone-5-propanoate = trans-urocanate + H2O</text>
        <dbReference type="Rhea" id="RHEA:13101"/>
        <dbReference type="ChEBI" id="CHEBI:15377"/>
        <dbReference type="ChEBI" id="CHEBI:17771"/>
        <dbReference type="ChEBI" id="CHEBI:77893"/>
        <dbReference type="EC" id="4.2.1.49"/>
    </reaction>
</comment>
<feature type="compositionally biased region" description="Basic and acidic residues" evidence="11">
    <location>
        <begin position="461"/>
        <end position="470"/>
    </location>
</feature>
<comment type="caution">
    <text evidence="15">The sequence shown here is derived from an EMBL/GenBank/DDBJ whole genome shotgun (WGS) entry which is preliminary data.</text>
</comment>
<evidence type="ECO:0000259" key="12">
    <source>
        <dbReference type="Pfam" id="PF01175"/>
    </source>
</evidence>
<evidence type="ECO:0000256" key="10">
    <source>
        <dbReference type="HAMAP-Rule" id="MF_00577"/>
    </source>
</evidence>
<feature type="active site" evidence="10">
    <location>
        <position position="417"/>
    </location>
</feature>
<dbReference type="Pfam" id="PF01175">
    <property type="entry name" value="Urocanase"/>
    <property type="match status" value="1"/>
</dbReference>
<proteinExistence type="inferred from homology"/>
<evidence type="ECO:0000256" key="4">
    <source>
        <dbReference type="ARBA" id="ARBA00022808"/>
    </source>
</evidence>
<dbReference type="GO" id="GO:0016153">
    <property type="term" value="F:urocanate hydratase activity"/>
    <property type="evidence" value="ECO:0007669"/>
    <property type="project" value="UniProtKB-UniRule"/>
</dbReference>
<dbReference type="FunFam" id="3.40.50.10730:FF:000001">
    <property type="entry name" value="Urocanate hydratase"/>
    <property type="match status" value="1"/>
</dbReference>
<comment type="caution">
    <text evidence="10">Lacks conserved residue(s) required for the propagation of feature annotation.</text>
</comment>
<evidence type="ECO:0000256" key="8">
    <source>
        <dbReference type="ARBA" id="ARBA00047623"/>
    </source>
</evidence>
<feature type="binding site" evidence="10">
    <location>
        <position position="203"/>
    </location>
    <ligand>
        <name>NAD(+)</name>
        <dbReference type="ChEBI" id="CHEBI:57540"/>
    </ligand>
</feature>
<dbReference type="InterPro" id="IPR023637">
    <property type="entry name" value="Urocanase-like"/>
</dbReference>
<name>A0A149U1S8_9PROT</name>
<dbReference type="PANTHER" id="PTHR12216:SF4">
    <property type="entry name" value="UROCANATE HYDRATASE"/>
    <property type="match status" value="1"/>
</dbReference>
<dbReference type="UniPathway" id="UPA00379">
    <property type="reaction ID" value="UER00550"/>
</dbReference>
<evidence type="ECO:0000256" key="9">
    <source>
        <dbReference type="ARBA" id="ARBA00056569"/>
    </source>
</evidence>
<keyword evidence="10" id="KW-0963">Cytoplasm</keyword>
<dbReference type="GO" id="GO:0005737">
    <property type="term" value="C:cytoplasm"/>
    <property type="evidence" value="ECO:0007669"/>
    <property type="project" value="UniProtKB-SubCell"/>
</dbReference>
<dbReference type="NCBIfam" id="NF003820">
    <property type="entry name" value="PRK05414.1"/>
    <property type="match status" value="1"/>
</dbReference>
<dbReference type="Gene3D" id="3.40.50.10730">
    <property type="entry name" value="Urocanase like domains"/>
    <property type="match status" value="1"/>
</dbReference>
<reference evidence="15 16" key="1">
    <citation type="submission" date="2015-06" db="EMBL/GenBank/DDBJ databases">
        <title>Improved classification and identification of acetic acid bacteria using matrix-assisted laser desorption/ionization time-of-flight mass spectrometry; Gluconobacter nephelii and Gluconobacter uchimurae are later heterotypic synonyms of Gluconobacter japonicus and Gluconobacter oxydans, respectively.</title>
        <authorList>
            <person name="Li L."/>
            <person name="Cleenwerck I."/>
            <person name="De Vuyst L."/>
            <person name="Vandamme P."/>
        </authorList>
    </citation>
    <scope>NUCLEOTIDE SEQUENCE [LARGE SCALE GENOMIC DNA]</scope>
    <source>
        <strain evidence="15 16">LMG 1663</strain>
    </source>
</reference>
<dbReference type="AlphaFoldDB" id="A0A149U1S8"/>
<feature type="domain" description="Urocanase C-terminal" evidence="14">
    <location>
        <begin position="358"/>
        <end position="552"/>
    </location>
</feature>
<protein>
    <recommendedName>
        <fullName evidence="3 10">Urocanate hydratase</fullName>
        <shortName evidence="10">Urocanase</shortName>
        <ecNumber evidence="3 10">4.2.1.49</ecNumber>
    </recommendedName>
    <alternativeName>
        <fullName evidence="7 10">Imidazolonepropionate hydrolase</fullName>
    </alternativeName>
</protein>
<feature type="domain" description="Urocanase N-terminal" evidence="13">
    <location>
        <begin position="18"/>
        <end position="144"/>
    </location>
</feature>
<feature type="binding site" evidence="10">
    <location>
        <position position="499"/>
    </location>
    <ligand>
        <name>NAD(+)</name>
        <dbReference type="ChEBI" id="CHEBI:57540"/>
    </ligand>
</feature>
<evidence type="ECO:0000259" key="13">
    <source>
        <dbReference type="Pfam" id="PF17391"/>
    </source>
</evidence>
<evidence type="ECO:0000256" key="3">
    <source>
        <dbReference type="ARBA" id="ARBA00011992"/>
    </source>
</evidence>
<keyword evidence="6 10" id="KW-0456">Lyase</keyword>
<evidence type="ECO:0000313" key="16">
    <source>
        <dbReference type="Proteomes" id="UP000075411"/>
    </source>
</evidence>